<name>A0A427ADV8_ENSVE</name>
<keyword evidence="1" id="KW-0732">Signal</keyword>
<sequence length="119" mass="13376">MVALRETLLLLLPNLFWGAIAARPCSGAPSDMSYCLSWRVAVEANNAQAWRTVPAQCTRYVEDYMLGGQYNRDLDTAIDQIFIYLNGTLAADDGMDAWILDVDDTCLSNLLYYKDKHFG</sequence>
<dbReference type="PANTHER" id="PTHR31284:SF9">
    <property type="entry name" value="HAD SUPERFAMILY, SUBFAMILY IIIB ACID PHOSPHATASE"/>
    <property type="match status" value="1"/>
</dbReference>
<feature type="signal peptide" evidence="1">
    <location>
        <begin position="1"/>
        <end position="22"/>
    </location>
</feature>
<evidence type="ECO:0000256" key="1">
    <source>
        <dbReference type="SAM" id="SignalP"/>
    </source>
</evidence>
<dbReference type="InterPro" id="IPR005519">
    <property type="entry name" value="Acid_phosphat_B-like"/>
</dbReference>
<dbReference type="Gene3D" id="3.40.50.1000">
    <property type="entry name" value="HAD superfamily/HAD-like"/>
    <property type="match status" value="1"/>
</dbReference>
<accession>A0A427ADV8</accession>
<proteinExistence type="predicted"/>
<dbReference type="PANTHER" id="PTHR31284">
    <property type="entry name" value="ACID PHOSPHATASE-LIKE PROTEIN"/>
    <property type="match status" value="1"/>
</dbReference>
<comment type="caution">
    <text evidence="2">The sequence shown here is derived from an EMBL/GenBank/DDBJ whole genome shotgun (WGS) entry which is preliminary data.</text>
</comment>
<dbReference type="Pfam" id="PF03767">
    <property type="entry name" value="Acid_phosphat_B"/>
    <property type="match status" value="1"/>
</dbReference>
<reference evidence="2 3" key="1">
    <citation type="journal article" date="2014" name="Agronomy (Basel)">
        <title>A Draft Genome Sequence for Ensete ventricosum, the Drought-Tolerant Tree Against Hunger.</title>
        <authorList>
            <person name="Harrison J."/>
            <person name="Moore K.A."/>
            <person name="Paszkiewicz K."/>
            <person name="Jones T."/>
            <person name="Grant M."/>
            <person name="Ambacheew D."/>
            <person name="Muzemil S."/>
            <person name="Studholme D.J."/>
        </authorList>
    </citation>
    <scope>NUCLEOTIDE SEQUENCE [LARGE SCALE GENOMIC DNA]</scope>
</reference>
<evidence type="ECO:0000313" key="2">
    <source>
        <dbReference type="EMBL" id="RRT74428.1"/>
    </source>
</evidence>
<dbReference type="AlphaFoldDB" id="A0A427ADV8"/>
<dbReference type="EMBL" id="AMZH03002776">
    <property type="protein sequence ID" value="RRT74428.1"/>
    <property type="molecule type" value="Genomic_DNA"/>
</dbReference>
<evidence type="ECO:0000313" key="3">
    <source>
        <dbReference type="Proteomes" id="UP000287651"/>
    </source>
</evidence>
<gene>
    <name evidence="2" type="ORF">B296_00014614</name>
</gene>
<dbReference type="Proteomes" id="UP000287651">
    <property type="component" value="Unassembled WGS sequence"/>
</dbReference>
<dbReference type="InterPro" id="IPR023214">
    <property type="entry name" value="HAD_sf"/>
</dbReference>
<protein>
    <recommendedName>
        <fullName evidence="4">Acid phosphatase</fullName>
    </recommendedName>
</protein>
<organism evidence="2 3">
    <name type="scientific">Ensete ventricosum</name>
    <name type="common">Abyssinian banana</name>
    <name type="synonym">Musa ensete</name>
    <dbReference type="NCBI Taxonomy" id="4639"/>
    <lineage>
        <taxon>Eukaryota</taxon>
        <taxon>Viridiplantae</taxon>
        <taxon>Streptophyta</taxon>
        <taxon>Embryophyta</taxon>
        <taxon>Tracheophyta</taxon>
        <taxon>Spermatophyta</taxon>
        <taxon>Magnoliopsida</taxon>
        <taxon>Liliopsida</taxon>
        <taxon>Zingiberales</taxon>
        <taxon>Musaceae</taxon>
        <taxon>Ensete</taxon>
    </lineage>
</organism>
<feature type="chain" id="PRO_5019264740" description="Acid phosphatase" evidence="1">
    <location>
        <begin position="23"/>
        <end position="119"/>
    </location>
</feature>
<evidence type="ECO:0008006" key="4">
    <source>
        <dbReference type="Google" id="ProtNLM"/>
    </source>
</evidence>